<evidence type="ECO:0000256" key="11">
    <source>
        <dbReference type="ARBA" id="ARBA00093271"/>
    </source>
</evidence>
<dbReference type="EMBL" id="KV448139">
    <property type="protein sequence ID" value="OAX43376.1"/>
    <property type="molecule type" value="Genomic_DNA"/>
</dbReference>
<reference evidence="14 15" key="1">
    <citation type="submission" date="2016-06" db="EMBL/GenBank/DDBJ databases">
        <title>Comparative genomics of the ectomycorrhizal sister species Rhizopogon vinicolor and Rhizopogon vesiculosus (Basidiomycota: Boletales) reveals a divergence of the mating type B locus.</title>
        <authorList>
            <consortium name="DOE Joint Genome Institute"/>
            <person name="Mujic A.B."/>
            <person name="Kuo A."/>
            <person name="Tritt A."/>
            <person name="Lipzen A."/>
            <person name="Chen C."/>
            <person name="Johnson J."/>
            <person name="Sharma A."/>
            <person name="Barry K."/>
            <person name="Grigoriev I.V."/>
            <person name="Spatafora J.W."/>
        </authorList>
    </citation>
    <scope>NUCLEOTIDE SEQUENCE [LARGE SCALE GENOMIC DNA]</scope>
    <source>
        <strain evidence="14 15">AM-OR11-026</strain>
    </source>
</reference>
<dbReference type="GO" id="GO:0005634">
    <property type="term" value="C:nucleus"/>
    <property type="evidence" value="ECO:0007669"/>
    <property type="project" value="UniProtKB-SubCell"/>
</dbReference>
<dbReference type="SUPFAM" id="SSF52972">
    <property type="entry name" value="ITPase-like"/>
    <property type="match status" value="1"/>
</dbReference>
<evidence type="ECO:0000256" key="8">
    <source>
        <dbReference type="ARBA" id="ARBA00054940"/>
    </source>
</evidence>
<dbReference type="GO" id="GO:0035870">
    <property type="term" value="F:dITP diphosphatase activity"/>
    <property type="evidence" value="ECO:0007669"/>
    <property type="project" value="UniProtKB-UniRule"/>
</dbReference>
<keyword evidence="3 12" id="KW-0479">Metal-binding</keyword>
<evidence type="ECO:0000313" key="14">
    <source>
        <dbReference type="EMBL" id="OAX43376.1"/>
    </source>
</evidence>
<protein>
    <recommendedName>
        <fullName evidence="12">Inosine triphosphate pyrophosphatase</fullName>
        <shortName evidence="12">ITPase</shortName>
        <shortName evidence="12">Inosine triphosphatase</shortName>
        <ecNumber evidence="12">3.6.1.66</ecNumber>
    </recommendedName>
    <alternativeName>
        <fullName evidence="12">Non-canonical purine NTP pyrophosphatase</fullName>
    </alternativeName>
    <alternativeName>
        <fullName evidence="12">Non-standard purine NTP pyrophosphatase</fullName>
    </alternativeName>
    <alternativeName>
        <fullName evidence="12">Nucleoside-triphosphate diphosphatase</fullName>
    </alternativeName>
    <alternativeName>
        <fullName evidence="12">Nucleoside-triphosphate pyrophosphatase</fullName>
        <shortName evidence="12">NTPase</shortName>
    </alternativeName>
    <alternativeName>
        <fullName evidence="12">XTP/dITP diphosphatase</fullName>
    </alternativeName>
</protein>
<dbReference type="GO" id="GO:0046872">
    <property type="term" value="F:metal ion binding"/>
    <property type="evidence" value="ECO:0007669"/>
    <property type="project" value="UniProtKB-KW"/>
</dbReference>
<dbReference type="AlphaFoldDB" id="A0A1B7NEU0"/>
<comment type="function">
    <text evidence="8">Pyrophosphatase that hydrolyzes the non-canonical purine nucleotides inosine triphosphate (ITP), deoxyinosine triphosphate (dITP) as well as 2'-deoxy-N-6-hydroxylaminopurine triphosphate (dHAPTP) and xanthosine 5'-triphosphate (XTP) to their respective monophosphate derivatives. The enzyme does not distinguish between the deoxy- and ribose forms. Probably excludes non-canonical purines from RNA and DNA precursor pools, thus preventing their incorporation into RNA and DNA and avoiding chromosomal lesions.</text>
</comment>
<evidence type="ECO:0000256" key="13">
    <source>
        <dbReference type="RuleBase" id="RU003781"/>
    </source>
</evidence>
<keyword evidence="5 12" id="KW-0378">Hydrolase</keyword>
<keyword evidence="12" id="KW-0539">Nucleus</keyword>
<dbReference type="Proteomes" id="UP000092154">
    <property type="component" value="Unassembled WGS sequence"/>
</dbReference>
<dbReference type="InterPro" id="IPR029001">
    <property type="entry name" value="ITPase-like_fam"/>
</dbReference>
<feature type="binding site" evidence="12">
    <location>
        <begin position="186"/>
        <end position="187"/>
    </location>
    <ligand>
        <name>ITP</name>
        <dbReference type="ChEBI" id="CHEBI:61402"/>
    </ligand>
</feature>
<comment type="subcellular location">
    <subcellularLocation>
        <location evidence="12">Cytoplasm</location>
    </subcellularLocation>
    <subcellularLocation>
        <location evidence="12">Nucleus</location>
    </subcellularLocation>
</comment>
<dbReference type="CDD" id="cd00515">
    <property type="entry name" value="HAM1"/>
    <property type="match status" value="1"/>
</dbReference>
<dbReference type="Pfam" id="PF01725">
    <property type="entry name" value="Ham1p_like"/>
    <property type="match status" value="1"/>
</dbReference>
<gene>
    <name evidence="14" type="ORF">K503DRAFT_765939</name>
</gene>
<comment type="catalytic activity">
    <reaction evidence="10">
        <text>dITP + H2O = dIMP + diphosphate + H(+)</text>
        <dbReference type="Rhea" id="RHEA:28342"/>
        <dbReference type="ChEBI" id="CHEBI:15377"/>
        <dbReference type="ChEBI" id="CHEBI:15378"/>
        <dbReference type="ChEBI" id="CHEBI:33019"/>
        <dbReference type="ChEBI" id="CHEBI:61194"/>
        <dbReference type="ChEBI" id="CHEBI:61382"/>
        <dbReference type="EC" id="3.6.1.66"/>
    </reaction>
    <physiologicalReaction direction="left-to-right" evidence="10">
        <dbReference type="Rhea" id="RHEA:28343"/>
    </physiologicalReaction>
</comment>
<dbReference type="PANTHER" id="PTHR11067:SF9">
    <property type="entry name" value="INOSINE TRIPHOSPHATE PYROPHOSPHATASE"/>
    <property type="match status" value="1"/>
</dbReference>
<comment type="similarity">
    <text evidence="1 12 13">Belongs to the HAM1 NTPase family.</text>
</comment>
<evidence type="ECO:0000256" key="7">
    <source>
        <dbReference type="ARBA" id="ARBA00023080"/>
    </source>
</evidence>
<evidence type="ECO:0000256" key="12">
    <source>
        <dbReference type="HAMAP-Rule" id="MF_03148"/>
    </source>
</evidence>
<dbReference type="GO" id="GO:0009117">
    <property type="term" value="P:nucleotide metabolic process"/>
    <property type="evidence" value="ECO:0007669"/>
    <property type="project" value="UniProtKB-KW"/>
</dbReference>
<feature type="binding site" evidence="12">
    <location>
        <begin position="262"/>
        <end position="265"/>
    </location>
    <ligand>
        <name>ITP</name>
        <dbReference type="ChEBI" id="CHEBI:61402"/>
    </ligand>
</feature>
<dbReference type="NCBIfam" id="TIGR00042">
    <property type="entry name" value="RdgB/HAM1 family non-canonical purine NTP pyrophosphatase"/>
    <property type="match status" value="1"/>
</dbReference>
<keyword evidence="4 12" id="KW-0547">Nucleotide-binding</keyword>
<dbReference type="GO" id="GO:0000166">
    <property type="term" value="F:nucleotide binding"/>
    <property type="evidence" value="ECO:0007669"/>
    <property type="project" value="UniProtKB-KW"/>
</dbReference>
<comment type="cofactor">
    <cofactor evidence="12">
        <name>Mg(2+)</name>
        <dbReference type="ChEBI" id="CHEBI:18420"/>
    </cofactor>
    <cofactor evidence="12">
        <name>Mn(2+)</name>
        <dbReference type="ChEBI" id="CHEBI:29035"/>
    </cofactor>
    <text evidence="12">Binds 1 divalent metal cation per subunit; can use either Mg(2+) or Mn(2+).</text>
</comment>
<comment type="function">
    <text evidence="12">Pyrophosphatase that hydrolyzes non-canonical purine nucleotides such as inosine triphosphate (ITP), deoxyinosine triphosphate (dITP) or xanthosine 5'-triphosphate (XTP) to their respective monophosphate derivatives. The enzyme does not distinguish between the deoxy- and ribose forms. Probably excludes non-canonical purines from RNA and DNA precursor pools, thus preventing their incorporation into RNA and DNA and avoiding chromosomal lesions.</text>
</comment>
<accession>A0A1B7NEU0</accession>
<evidence type="ECO:0000256" key="1">
    <source>
        <dbReference type="ARBA" id="ARBA00008023"/>
    </source>
</evidence>
<dbReference type="STRING" id="1314800.A0A1B7NEU0"/>
<feature type="binding site" evidence="12">
    <location>
        <position position="158"/>
    </location>
    <ligand>
        <name>Mg(2+)</name>
        <dbReference type="ChEBI" id="CHEBI:18420"/>
    </ligand>
</feature>
<evidence type="ECO:0000256" key="10">
    <source>
        <dbReference type="ARBA" id="ARBA00093255"/>
    </source>
</evidence>
<dbReference type="InterPro" id="IPR027502">
    <property type="entry name" value="ITPase"/>
</dbReference>
<dbReference type="InParanoid" id="A0A1B7NEU0"/>
<evidence type="ECO:0000256" key="3">
    <source>
        <dbReference type="ARBA" id="ARBA00022723"/>
    </source>
</evidence>
<evidence type="ECO:0000256" key="5">
    <source>
        <dbReference type="ARBA" id="ARBA00022801"/>
    </source>
</evidence>
<dbReference type="Gene3D" id="3.90.950.10">
    <property type="match status" value="1"/>
</dbReference>
<feature type="binding site" evidence="12">
    <location>
        <position position="170"/>
    </location>
    <ligand>
        <name>ITP</name>
        <dbReference type="ChEBI" id="CHEBI:61402"/>
    </ligand>
</feature>
<dbReference type="GO" id="GO:0009204">
    <property type="term" value="P:deoxyribonucleoside triphosphate catabolic process"/>
    <property type="evidence" value="ECO:0007669"/>
    <property type="project" value="UniProtKB-UniRule"/>
</dbReference>
<evidence type="ECO:0000256" key="4">
    <source>
        <dbReference type="ARBA" id="ARBA00022741"/>
    </source>
</evidence>
<dbReference type="EC" id="3.6.1.66" evidence="12"/>
<dbReference type="HAMAP" id="MF_03148">
    <property type="entry name" value="HAM1_NTPase"/>
    <property type="match status" value="1"/>
</dbReference>
<keyword evidence="7 12" id="KW-0546">Nucleotide metabolism</keyword>
<keyword evidence="2 12" id="KW-0963">Cytoplasm</keyword>
<evidence type="ECO:0000256" key="2">
    <source>
        <dbReference type="ARBA" id="ARBA00022490"/>
    </source>
</evidence>
<evidence type="ECO:0000256" key="9">
    <source>
        <dbReference type="ARBA" id="ARBA00093218"/>
    </source>
</evidence>
<comment type="catalytic activity">
    <reaction evidence="11">
        <text>N(6)-hydroxy-dATP + H2O = N(6)-hydroxy-dAMP + diphosphate + H(+)</text>
        <dbReference type="Rhea" id="RHEA:83971"/>
        <dbReference type="ChEBI" id="CHEBI:15377"/>
        <dbReference type="ChEBI" id="CHEBI:15378"/>
        <dbReference type="ChEBI" id="CHEBI:33019"/>
        <dbReference type="ChEBI" id="CHEBI:233529"/>
        <dbReference type="ChEBI" id="CHEBI:233530"/>
    </reaction>
    <physiologicalReaction direction="left-to-right" evidence="11">
        <dbReference type="Rhea" id="RHEA:83972"/>
    </physiologicalReaction>
</comment>
<keyword evidence="6 12" id="KW-0460">Magnesium</keyword>
<name>A0A1B7NEU0_9AGAM</name>
<dbReference type="FunFam" id="3.90.950.10:FF:000003">
    <property type="entry name" value="Inosine triphosphate pyrophosphatase"/>
    <property type="match status" value="1"/>
</dbReference>
<proteinExistence type="inferred from homology"/>
<dbReference type="PANTHER" id="PTHR11067">
    <property type="entry name" value="INOSINE TRIPHOSPHATE PYROPHOSPHATASE/HAM1 PROTEIN"/>
    <property type="match status" value="1"/>
</dbReference>
<dbReference type="GO" id="GO:0036222">
    <property type="term" value="F:XTP diphosphatase activity"/>
    <property type="evidence" value="ECO:0007669"/>
    <property type="project" value="UniProtKB-UniRule"/>
</dbReference>
<sequence length="310" mass="33510">MATNQAASATSRNEANTVLSYILKGQDGEVATSTRIAQFLEQNIDRYENFLRQGKVTAVQMQQLRDYIATHKSATSAASGCVATTSTANSGTTTVATATTATAFESGLPFVTSIPGGTFTSKRLTFVTGNANKLKETKYILSQGTPVEIDSQDLDIPELQGTTQEVAIAKCRHAAELLGKPCITEDTALCFVAYNGLPGPYIKHFMKNLGHQGLNNMLVGFPTKDAYALCTFAYSAGPGTEPILFEGRTDGTIVPARGPGDFGWDAIFQPKGCYKTYAEMTKEEKNIISHRYRALEKLRSYLATLPENSL</sequence>
<evidence type="ECO:0000256" key="6">
    <source>
        <dbReference type="ARBA" id="ARBA00022842"/>
    </source>
</evidence>
<feature type="binding site" evidence="12">
    <location>
        <position position="285"/>
    </location>
    <ligand>
        <name>ITP</name>
        <dbReference type="ChEBI" id="CHEBI:61402"/>
    </ligand>
</feature>
<dbReference type="OrthoDB" id="6288734at2759"/>
<feature type="binding site" evidence="12">
    <location>
        <begin position="290"/>
        <end position="291"/>
    </location>
    <ligand>
        <name>ITP</name>
        <dbReference type="ChEBI" id="CHEBI:61402"/>
    </ligand>
</feature>
<dbReference type="GO" id="GO:0005737">
    <property type="term" value="C:cytoplasm"/>
    <property type="evidence" value="ECO:0007669"/>
    <property type="project" value="UniProtKB-SubCell"/>
</dbReference>
<comment type="catalytic activity">
    <reaction evidence="12">
        <text>XTP + H2O = XMP + diphosphate + H(+)</text>
        <dbReference type="Rhea" id="RHEA:28610"/>
        <dbReference type="ChEBI" id="CHEBI:15377"/>
        <dbReference type="ChEBI" id="CHEBI:15378"/>
        <dbReference type="ChEBI" id="CHEBI:33019"/>
        <dbReference type="ChEBI" id="CHEBI:57464"/>
        <dbReference type="ChEBI" id="CHEBI:61314"/>
        <dbReference type="EC" id="3.6.1.66"/>
    </reaction>
</comment>
<dbReference type="GO" id="GO:0036220">
    <property type="term" value="F:ITP diphosphatase activity"/>
    <property type="evidence" value="ECO:0007669"/>
    <property type="project" value="UniProtKB-UniRule"/>
</dbReference>
<organism evidence="14 15">
    <name type="scientific">Rhizopogon vinicolor AM-OR11-026</name>
    <dbReference type="NCBI Taxonomy" id="1314800"/>
    <lineage>
        <taxon>Eukaryota</taxon>
        <taxon>Fungi</taxon>
        <taxon>Dikarya</taxon>
        <taxon>Basidiomycota</taxon>
        <taxon>Agaricomycotina</taxon>
        <taxon>Agaricomycetes</taxon>
        <taxon>Agaricomycetidae</taxon>
        <taxon>Boletales</taxon>
        <taxon>Suillineae</taxon>
        <taxon>Rhizopogonaceae</taxon>
        <taxon>Rhizopogon</taxon>
    </lineage>
</organism>
<dbReference type="FunCoup" id="A0A1B7NEU0">
    <property type="interactions" value="592"/>
</dbReference>
<feature type="binding site" evidence="12">
    <location>
        <begin position="128"/>
        <end position="133"/>
    </location>
    <ligand>
        <name>ITP</name>
        <dbReference type="ChEBI" id="CHEBI:61402"/>
    </ligand>
</feature>
<dbReference type="InterPro" id="IPR002637">
    <property type="entry name" value="RdgB/HAM1"/>
</dbReference>
<keyword evidence="12" id="KW-0464">Manganese</keyword>
<evidence type="ECO:0000313" key="15">
    <source>
        <dbReference type="Proteomes" id="UP000092154"/>
    </source>
</evidence>
<comment type="catalytic activity">
    <reaction evidence="9">
        <text>ITP + H2O = IMP + diphosphate + H(+)</text>
        <dbReference type="Rhea" id="RHEA:29399"/>
        <dbReference type="ChEBI" id="CHEBI:15377"/>
        <dbReference type="ChEBI" id="CHEBI:15378"/>
        <dbReference type="ChEBI" id="CHEBI:33019"/>
        <dbReference type="ChEBI" id="CHEBI:58053"/>
        <dbReference type="ChEBI" id="CHEBI:61402"/>
        <dbReference type="EC" id="3.6.1.66"/>
    </reaction>
    <physiologicalReaction direction="left-to-right" evidence="9">
        <dbReference type="Rhea" id="RHEA:29400"/>
    </physiologicalReaction>
</comment>
<feature type="binding site" evidence="12">
    <location>
        <position position="186"/>
    </location>
    <ligand>
        <name>Mg(2+)</name>
        <dbReference type="ChEBI" id="CHEBI:18420"/>
    </ligand>
</feature>
<keyword evidence="15" id="KW-1185">Reference proteome</keyword>
<comment type="subunit">
    <text evidence="12">Homodimer.</text>
</comment>